<evidence type="ECO:0000256" key="4">
    <source>
        <dbReference type="ARBA" id="ARBA00023239"/>
    </source>
</evidence>
<evidence type="ECO:0000256" key="1">
    <source>
        <dbReference type="ARBA" id="ARBA00004761"/>
    </source>
</evidence>
<dbReference type="CDD" id="cd00452">
    <property type="entry name" value="KDPG_aldolase"/>
    <property type="match status" value="1"/>
</dbReference>
<name>A0A1Z5KJL1_FISSO</name>
<keyword evidence="5" id="KW-0119">Carbohydrate metabolism</keyword>
<gene>
    <name evidence="6" type="ORF">FisN_16Lh153</name>
</gene>
<keyword evidence="4" id="KW-0456">Lyase</keyword>
<dbReference type="PANTHER" id="PTHR30246:SF1">
    <property type="entry name" value="2-DEHYDRO-3-DEOXY-6-PHOSPHOGALACTONATE ALDOLASE-RELATED"/>
    <property type="match status" value="1"/>
</dbReference>
<comment type="pathway">
    <text evidence="1">Carbohydrate acid metabolism.</text>
</comment>
<evidence type="ECO:0000256" key="2">
    <source>
        <dbReference type="ARBA" id="ARBA00006906"/>
    </source>
</evidence>
<evidence type="ECO:0000313" key="6">
    <source>
        <dbReference type="EMBL" id="GAX26315.1"/>
    </source>
</evidence>
<proteinExistence type="inferred from homology"/>
<dbReference type="OrthoDB" id="1476984at2759"/>
<keyword evidence="7" id="KW-1185">Reference proteome</keyword>
<dbReference type="InParanoid" id="A0A1Z5KJL1"/>
<dbReference type="GO" id="GO:0016829">
    <property type="term" value="F:lyase activity"/>
    <property type="evidence" value="ECO:0007669"/>
    <property type="project" value="UniProtKB-KW"/>
</dbReference>
<evidence type="ECO:0000313" key="7">
    <source>
        <dbReference type="Proteomes" id="UP000198406"/>
    </source>
</evidence>
<dbReference type="AlphaFoldDB" id="A0A1Z5KJL1"/>
<dbReference type="Gene3D" id="3.20.20.70">
    <property type="entry name" value="Aldolase class I"/>
    <property type="match status" value="1"/>
</dbReference>
<dbReference type="Proteomes" id="UP000198406">
    <property type="component" value="Unassembled WGS sequence"/>
</dbReference>
<dbReference type="SUPFAM" id="SSF51569">
    <property type="entry name" value="Aldolase"/>
    <property type="match status" value="1"/>
</dbReference>
<dbReference type="EMBL" id="BDSP01000240">
    <property type="protein sequence ID" value="GAX26315.1"/>
    <property type="molecule type" value="Genomic_DNA"/>
</dbReference>
<dbReference type="PANTHER" id="PTHR30246">
    <property type="entry name" value="2-KETO-3-DEOXY-6-PHOSPHOGLUCONATE ALDOLASE"/>
    <property type="match status" value="1"/>
</dbReference>
<protein>
    <recommendedName>
        <fullName evidence="8">2-dehydro-3-deoxy-phosphogluconate aldolase</fullName>
    </recommendedName>
</protein>
<comment type="subunit">
    <text evidence="3">Homotrimer.</text>
</comment>
<sequence length="246" mass="26360">MALRLSKTLLCSNKHVRLFSTDRMQSVENYEAVLDKFAQIRACAVLRTATSEACPKAMQAAIDGGFEICEFTLTTPNCLDHLADFRKKYDGKVMIGCGTILTIADAEAAMDAGSEFIITPVMLPDVIQWCKERNIVCVPGCQTPTELVSAYRHGAPLQKLFPGVAGGPMWVKAVSSALPFLSINPTSGVDLDNAADFLKNGAASVGLVAPLFDQAAIAAGDFDKIAQNAAKVMANVRTAGPYQRKK</sequence>
<organism evidence="6 7">
    <name type="scientific">Fistulifera solaris</name>
    <name type="common">Oleaginous diatom</name>
    <dbReference type="NCBI Taxonomy" id="1519565"/>
    <lineage>
        <taxon>Eukaryota</taxon>
        <taxon>Sar</taxon>
        <taxon>Stramenopiles</taxon>
        <taxon>Ochrophyta</taxon>
        <taxon>Bacillariophyta</taxon>
        <taxon>Bacillariophyceae</taxon>
        <taxon>Bacillariophycidae</taxon>
        <taxon>Naviculales</taxon>
        <taxon>Naviculaceae</taxon>
        <taxon>Fistulifera</taxon>
    </lineage>
</organism>
<evidence type="ECO:0000256" key="5">
    <source>
        <dbReference type="ARBA" id="ARBA00023277"/>
    </source>
</evidence>
<evidence type="ECO:0000256" key="3">
    <source>
        <dbReference type="ARBA" id="ARBA00011233"/>
    </source>
</evidence>
<dbReference type="InterPro" id="IPR000887">
    <property type="entry name" value="Aldlse_KDPG_KHG"/>
</dbReference>
<evidence type="ECO:0008006" key="8">
    <source>
        <dbReference type="Google" id="ProtNLM"/>
    </source>
</evidence>
<dbReference type="InterPro" id="IPR013785">
    <property type="entry name" value="Aldolase_TIM"/>
</dbReference>
<comment type="caution">
    <text evidence="6">The sequence shown here is derived from an EMBL/GenBank/DDBJ whole genome shotgun (WGS) entry which is preliminary data.</text>
</comment>
<reference evidence="6 7" key="1">
    <citation type="journal article" date="2015" name="Plant Cell">
        <title>Oil accumulation by the oleaginous diatom Fistulifera solaris as revealed by the genome and transcriptome.</title>
        <authorList>
            <person name="Tanaka T."/>
            <person name="Maeda Y."/>
            <person name="Veluchamy A."/>
            <person name="Tanaka M."/>
            <person name="Abida H."/>
            <person name="Marechal E."/>
            <person name="Bowler C."/>
            <person name="Muto M."/>
            <person name="Sunaga Y."/>
            <person name="Tanaka M."/>
            <person name="Yoshino T."/>
            <person name="Taniguchi T."/>
            <person name="Fukuda Y."/>
            <person name="Nemoto M."/>
            <person name="Matsumoto M."/>
            <person name="Wong P.S."/>
            <person name="Aburatani S."/>
            <person name="Fujibuchi W."/>
        </authorList>
    </citation>
    <scope>NUCLEOTIDE SEQUENCE [LARGE SCALE GENOMIC DNA]</scope>
    <source>
        <strain evidence="6 7">JPCC DA0580</strain>
    </source>
</reference>
<dbReference type="Pfam" id="PF01081">
    <property type="entry name" value="Aldolase"/>
    <property type="match status" value="1"/>
</dbReference>
<comment type="similarity">
    <text evidence="2">Belongs to the KHG/KDPG aldolase family.</text>
</comment>
<accession>A0A1Z5KJL1</accession>